<keyword evidence="2" id="KW-1185">Reference proteome</keyword>
<organism evidence="1 2">
    <name type="scientific">Midichloria mitochondrii (strain IricVA)</name>
    <dbReference type="NCBI Taxonomy" id="696127"/>
    <lineage>
        <taxon>Bacteria</taxon>
        <taxon>Pseudomonadati</taxon>
        <taxon>Pseudomonadota</taxon>
        <taxon>Alphaproteobacteria</taxon>
        <taxon>Rickettsiales</taxon>
        <taxon>Candidatus Midichloriaceae</taxon>
        <taxon>Candidatus Midichloria</taxon>
    </lineage>
</organism>
<reference evidence="1 2" key="1">
    <citation type="journal article" date="2011" name="Mol. Biol. Evol.">
        <title>Phylogenomic evidence for the presence of a flagellum and cbb3 oxidase in the free-living mitochondrial ancestor.</title>
        <authorList>
            <person name="Sassera D."/>
            <person name="Lo N."/>
            <person name="Epis S."/>
            <person name="D'Auria G."/>
            <person name="Montagna M."/>
            <person name="Comandatore F."/>
            <person name="Horner D."/>
            <person name="Pereto J."/>
            <person name="Luciano A.M."/>
            <person name="Franciosi F."/>
            <person name="Ferri E."/>
            <person name="Crotti E."/>
            <person name="Bazzocchi C."/>
            <person name="Daffonchio D."/>
            <person name="Sacchi L."/>
            <person name="Moya A."/>
            <person name="Latorre A."/>
            <person name="Bandi C."/>
        </authorList>
    </citation>
    <scope>NUCLEOTIDE SEQUENCE [LARGE SCALE GENOMIC DNA]</scope>
    <source>
        <strain evidence="1 2">IricVA</strain>
    </source>
</reference>
<accession>F7XUB1</accession>
<dbReference type="HOGENOM" id="CLU_3119897_0_0_5"/>
<protein>
    <submittedName>
        <fullName evidence="1">Uncharacterized protein</fullName>
    </submittedName>
</protein>
<gene>
    <name evidence="1" type="ordered locus">midi_01194</name>
</gene>
<dbReference type="KEGG" id="mmn:midi_01194"/>
<dbReference type="AlphaFoldDB" id="F7XUB1"/>
<dbReference type="EMBL" id="CP002130">
    <property type="protein sequence ID" value="AEI89470.1"/>
    <property type="molecule type" value="Genomic_DNA"/>
</dbReference>
<evidence type="ECO:0000313" key="2">
    <source>
        <dbReference type="Proteomes" id="UP000006639"/>
    </source>
</evidence>
<name>F7XUB1_MIDMI</name>
<dbReference type="Proteomes" id="UP000006639">
    <property type="component" value="Chromosome"/>
</dbReference>
<sequence>MPGSGGLPCSRHLPSKSIISPAPLSTAIHIKVYPTSILWSFFIYAQPLNL</sequence>
<evidence type="ECO:0000313" key="1">
    <source>
        <dbReference type="EMBL" id="AEI89470.1"/>
    </source>
</evidence>
<proteinExistence type="predicted"/>